<protein>
    <submittedName>
        <fullName evidence="2">Histidine phosphatase family protein</fullName>
    </submittedName>
</protein>
<dbReference type="InterPro" id="IPR051021">
    <property type="entry name" value="Mito_Ser/Thr_phosphatase"/>
</dbReference>
<dbReference type="GO" id="GO:0016787">
    <property type="term" value="F:hydrolase activity"/>
    <property type="evidence" value="ECO:0007669"/>
    <property type="project" value="UniProtKB-KW"/>
</dbReference>
<dbReference type="PANTHER" id="PTHR20935">
    <property type="entry name" value="PHOSPHOGLYCERATE MUTASE-RELATED"/>
    <property type="match status" value="1"/>
</dbReference>
<name>A0A9J6PC93_9PROT</name>
<evidence type="ECO:0000313" key="3">
    <source>
        <dbReference type="Proteomes" id="UP001055804"/>
    </source>
</evidence>
<dbReference type="InterPro" id="IPR029033">
    <property type="entry name" value="His_PPase_superfam"/>
</dbReference>
<keyword evidence="3" id="KW-1185">Reference proteome</keyword>
<dbReference type="SUPFAM" id="SSF53254">
    <property type="entry name" value="Phosphoglycerate mutase-like"/>
    <property type="match status" value="1"/>
</dbReference>
<dbReference type="Pfam" id="PF00300">
    <property type="entry name" value="His_Phos_1"/>
    <property type="match status" value="1"/>
</dbReference>
<comment type="caution">
    <text evidence="2">The sequence shown here is derived from an EMBL/GenBank/DDBJ whole genome shotgun (WGS) entry which is preliminary data.</text>
</comment>
<dbReference type="EMBL" id="JAMZFT010000001">
    <property type="protein sequence ID" value="MCP1335400.1"/>
    <property type="molecule type" value="Genomic_DNA"/>
</dbReference>
<dbReference type="RefSeq" id="WP_269331344.1">
    <property type="nucleotide sequence ID" value="NZ_JAMZFT010000001.1"/>
</dbReference>
<evidence type="ECO:0000313" key="2">
    <source>
        <dbReference type="EMBL" id="MCP1335400.1"/>
    </source>
</evidence>
<dbReference type="Proteomes" id="UP001055804">
    <property type="component" value="Unassembled WGS sequence"/>
</dbReference>
<dbReference type="PANTHER" id="PTHR20935:SF1">
    <property type="entry name" value="SLL1549 PROTEIN"/>
    <property type="match status" value="1"/>
</dbReference>
<evidence type="ECO:0000256" key="1">
    <source>
        <dbReference type="ARBA" id="ARBA00022801"/>
    </source>
</evidence>
<reference evidence="2" key="1">
    <citation type="submission" date="2022-06" db="EMBL/GenBank/DDBJ databases">
        <title>Isolation and Genomics of Futiania mangrovii gen. nov., sp. nov., a Rare and Metabolically-versatile member in the Class Alphaproteobacteria.</title>
        <authorList>
            <person name="Liu L."/>
            <person name="Huang W.-C."/>
            <person name="Pan J."/>
            <person name="Li J."/>
            <person name="Huang Y."/>
            <person name="Du H."/>
            <person name="Liu Y."/>
            <person name="Li M."/>
        </authorList>
    </citation>
    <scope>NUCLEOTIDE SEQUENCE</scope>
    <source>
        <strain evidence="2">FT118</strain>
    </source>
</reference>
<gene>
    <name evidence="2" type="ORF">NJQ99_03160</name>
</gene>
<dbReference type="InterPro" id="IPR006311">
    <property type="entry name" value="TAT_signal"/>
</dbReference>
<dbReference type="Gene3D" id="3.40.50.1240">
    <property type="entry name" value="Phosphoglycerate mutase-like"/>
    <property type="match status" value="1"/>
</dbReference>
<dbReference type="CDD" id="cd07067">
    <property type="entry name" value="HP_PGM_like"/>
    <property type="match status" value="1"/>
</dbReference>
<keyword evidence="1" id="KW-0378">Hydrolase</keyword>
<sequence length="195" mass="20515">MADTRQERAIPSRRQVLAGLGGLALAGLTGPARADALAAAKAGGHVILMRHAIAPGTGDPGTFDVNDRTTQRILSEEGRAQARRTGRALRAAGVPVDRVLTSQWWRCEETALLLDMGTVEPFPEALNSFFRRPGERDARVAALTGFIRGWRGAGNALCVTHQVNITGTTGVFPASGELVVVAPQGVAVAGRLGPY</sequence>
<proteinExistence type="predicted"/>
<dbReference type="AlphaFoldDB" id="A0A9J6PC93"/>
<dbReference type="PROSITE" id="PS51318">
    <property type="entry name" value="TAT"/>
    <property type="match status" value="1"/>
</dbReference>
<accession>A0A9J6PC93</accession>
<dbReference type="InterPro" id="IPR013078">
    <property type="entry name" value="His_Pase_superF_clade-1"/>
</dbReference>
<organism evidence="2 3">
    <name type="scientific">Futiania mangrovi</name>
    <dbReference type="NCBI Taxonomy" id="2959716"/>
    <lineage>
        <taxon>Bacteria</taxon>
        <taxon>Pseudomonadati</taxon>
        <taxon>Pseudomonadota</taxon>
        <taxon>Alphaproteobacteria</taxon>
        <taxon>Futianiales</taxon>
        <taxon>Futianiaceae</taxon>
        <taxon>Futiania</taxon>
    </lineage>
</organism>